<dbReference type="InterPro" id="IPR001356">
    <property type="entry name" value="HD"/>
</dbReference>
<dbReference type="PROSITE" id="PS00027">
    <property type="entry name" value="HOMEOBOX_1"/>
    <property type="match status" value="1"/>
</dbReference>
<keyword evidence="4 5" id="KW-0539">Nucleus</keyword>
<dbReference type="Pfam" id="PF00046">
    <property type="entry name" value="Homeodomain"/>
    <property type="match status" value="1"/>
</dbReference>
<evidence type="ECO:0000256" key="1">
    <source>
        <dbReference type="ARBA" id="ARBA00004123"/>
    </source>
</evidence>
<organism evidence="9 10">
    <name type="scientific">Acanthamoeba castellanii (strain ATCC 30010 / Neff)</name>
    <dbReference type="NCBI Taxonomy" id="1257118"/>
    <lineage>
        <taxon>Eukaryota</taxon>
        <taxon>Amoebozoa</taxon>
        <taxon>Discosea</taxon>
        <taxon>Longamoebia</taxon>
        <taxon>Centramoebida</taxon>
        <taxon>Acanthamoebidae</taxon>
        <taxon>Acanthamoeba</taxon>
    </lineage>
</organism>
<accession>L8GXK9</accession>
<keyword evidence="3 5" id="KW-0371">Homeobox</keyword>
<dbReference type="AlphaFoldDB" id="L8GXK9"/>
<proteinExistence type="predicted"/>
<dbReference type="VEuPathDB" id="AmoebaDB:ACA1_064590"/>
<evidence type="ECO:0000256" key="7">
    <source>
        <dbReference type="SAM" id="MobiDB-lite"/>
    </source>
</evidence>
<sequence length="265" mass="28616">MLPSIANLLAAESNDSSCFYSSADDVSSSSTTTTSPYSPMHHFLHEGFVWESPSSSSSSSPSSPSCSDYSSSPSSPIFATATAKSKKASLSFILNDDASHDNDLAASSFGLLLPQRRTGSVATTSSSTNNKRKRSTSNHLTAPNKERRTTATTGAKERSPLTAAALTGQLTDDQRATLEAMFELDPLPGTCAKVQLADQLGVPLKSVQLWFQNHRSKLRKREKKRIARAEAARRSAGSKPRFIFHNMKAKAQANGFLQQFVVDTH</sequence>
<reference evidence="9 10" key="1">
    <citation type="journal article" date="2013" name="Genome Biol.">
        <title>Genome of Acanthamoeba castellanii highlights extensive lateral gene transfer and early evolution of tyrosine kinase signaling.</title>
        <authorList>
            <person name="Clarke M."/>
            <person name="Lohan A.J."/>
            <person name="Liu B."/>
            <person name="Lagkouvardos I."/>
            <person name="Roy S."/>
            <person name="Zafar N."/>
            <person name="Bertelli C."/>
            <person name="Schilde C."/>
            <person name="Kianianmomeni A."/>
            <person name="Burglin T.R."/>
            <person name="Frech C."/>
            <person name="Turcotte B."/>
            <person name="Kopec K.O."/>
            <person name="Synnott J.M."/>
            <person name="Choo C."/>
            <person name="Paponov I."/>
            <person name="Finkler A."/>
            <person name="Soon Heng Tan C."/>
            <person name="Hutchins A.P."/>
            <person name="Weinmeier T."/>
            <person name="Rattei T."/>
            <person name="Chu J.S."/>
            <person name="Gimenez G."/>
            <person name="Irimia M."/>
            <person name="Rigden D.J."/>
            <person name="Fitzpatrick D.A."/>
            <person name="Lorenzo-Morales J."/>
            <person name="Bateman A."/>
            <person name="Chiu C.H."/>
            <person name="Tang P."/>
            <person name="Hegemann P."/>
            <person name="Fromm H."/>
            <person name="Raoult D."/>
            <person name="Greub G."/>
            <person name="Miranda-Saavedra D."/>
            <person name="Chen N."/>
            <person name="Nash P."/>
            <person name="Ginger M.L."/>
            <person name="Horn M."/>
            <person name="Schaap P."/>
            <person name="Caler L."/>
            <person name="Loftus B."/>
        </authorList>
    </citation>
    <scope>NUCLEOTIDE SEQUENCE [LARGE SCALE GENOMIC DNA]</scope>
    <source>
        <strain evidence="9 10">Neff</strain>
    </source>
</reference>
<keyword evidence="2 5" id="KW-0238">DNA-binding</keyword>
<dbReference type="InterPro" id="IPR017970">
    <property type="entry name" value="Homeobox_CS"/>
</dbReference>
<dbReference type="PROSITE" id="PS50071">
    <property type="entry name" value="HOMEOBOX_2"/>
    <property type="match status" value="1"/>
</dbReference>
<dbReference type="PANTHER" id="PTHR46123">
    <property type="entry name" value="MIX-TYPE HOMEOBOX GENE 1-RELATED"/>
    <property type="match status" value="1"/>
</dbReference>
<dbReference type="STRING" id="1257118.L8GXK9"/>
<dbReference type="GO" id="GO:0000981">
    <property type="term" value="F:DNA-binding transcription factor activity, RNA polymerase II-specific"/>
    <property type="evidence" value="ECO:0007669"/>
    <property type="project" value="InterPro"/>
</dbReference>
<feature type="domain" description="Homeobox" evidence="8">
    <location>
        <begin position="170"/>
        <end position="221"/>
    </location>
</feature>
<dbReference type="RefSeq" id="XP_004339685.1">
    <property type="nucleotide sequence ID" value="XM_004339637.1"/>
</dbReference>
<dbReference type="EMBL" id="KB007974">
    <property type="protein sequence ID" value="ELR17672.1"/>
    <property type="molecule type" value="Genomic_DNA"/>
</dbReference>
<feature type="region of interest" description="Disordered" evidence="7">
    <location>
        <begin position="117"/>
        <end position="158"/>
    </location>
</feature>
<evidence type="ECO:0000313" key="9">
    <source>
        <dbReference type="EMBL" id="ELR17672.1"/>
    </source>
</evidence>
<evidence type="ECO:0000256" key="6">
    <source>
        <dbReference type="RuleBase" id="RU000682"/>
    </source>
</evidence>
<evidence type="ECO:0000256" key="2">
    <source>
        <dbReference type="ARBA" id="ARBA00023125"/>
    </source>
</evidence>
<evidence type="ECO:0000313" key="10">
    <source>
        <dbReference type="Proteomes" id="UP000011083"/>
    </source>
</evidence>
<dbReference type="GO" id="GO:0000977">
    <property type="term" value="F:RNA polymerase II transcription regulatory region sequence-specific DNA binding"/>
    <property type="evidence" value="ECO:0007669"/>
    <property type="project" value="TreeGrafter"/>
</dbReference>
<dbReference type="KEGG" id="acan:ACA1_064590"/>
<name>L8GXK9_ACACF</name>
<keyword evidence="10" id="KW-1185">Reference proteome</keyword>
<dbReference type="SUPFAM" id="SSF46689">
    <property type="entry name" value="Homeodomain-like"/>
    <property type="match status" value="1"/>
</dbReference>
<gene>
    <name evidence="9" type="ORF">ACA1_064590</name>
</gene>
<dbReference type="Proteomes" id="UP000011083">
    <property type="component" value="Unassembled WGS sequence"/>
</dbReference>
<dbReference type="CDD" id="cd00086">
    <property type="entry name" value="homeodomain"/>
    <property type="match status" value="1"/>
</dbReference>
<dbReference type="PANTHER" id="PTHR46123:SF4">
    <property type="entry name" value="MIX-TYPE HOMEOBOX GENE 1-RELATED"/>
    <property type="match status" value="1"/>
</dbReference>
<protein>
    <submittedName>
        <fullName evidence="9">Homeobox domain containing protein</fullName>
    </submittedName>
</protein>
<feature type="DNA-binding region" description="Homeobox" evidence="5">
    <location>
        <begin position="172"/>
        <end position="222"/>
    </location>
</feature>
<dbReference type="InterPro" id="IPR051306">
    <property type="entry name" value="Homeobox_regulator"/>
</dbReference>
<dbReference type="InterPro" id="IPR009057">
    <property type="entry name" value="Homeodomain-like_sf"/>
</dbReference>
<dbReference type="SMART" id="SM00389">
    <property type="entry name" value="HOX"/>
    <property type="match status" value="1"/>
</dbReference>
<evidence type="ECO:0000256" key="3">
    <source>
        <dbReference type="ARBA" id="ARBA00023155"/>
    </source>
</evidence>
<feature type="compositionally biased region" description="Polar residues" evidence="7">
    <location>
        <begin position="117"/>
        <end position="129"/>
    </location>
</feature>
<dbReference type="GO" id="GO:0005634">
    <property type="term" value="C:nucleus"/>
    <property type="evidence" value="ECO:0007669"/>
    <property type="project" value="UniProtKB-SubCell"/>
</dbReference>
<evidence type="ECO:0000256" key="5">
    <source>
        <dbReference type="PROSITE-ProRule" id="PRU00108"/>
    </source>
</evidence>
<feature type="compositionally biased region" description="Basic and acidic residues" evidence="7">
    <location>
        <begin position="144"/>
        <end position="158"/>
    </location>
</feature>
<evidence type="ECO:0000256" key="4">
    <source>
        <dbReference type="ARBA" id="ARBA00023242"/>
    </source>
</evidence>
<evidence type="ECO:0000259" key="8">
    <source>
        <dbReference type="PROSITE" id="PS50071"/>
    </source>
</evidence>
<dbReference type="GeneID" id="14918182"/>
<dbReference type="OrthoDB" id="6159439at2759"/>
<dbReference type="Gene3D" id="1.10.10.60">
    <property type="entry name" value="Homeodomain-like"/>
    <property type="match status" value="1"/>
</dbReference>
<comment type="subcellular location">
    <subcellularLocation>
        <location evidence="1 5 6">Nucleus</location>
    </subcellularLocation>
</comment>